<feature type="compositionally biased region" description="Polar residues" evidence="3">
    <location>
        <begin position="319"/>
        <end position="332"/>
    </location>
</feature>
<sequence length="357" mass="39897">MSTTNNPFLVRVTIFDGNNWGSFSKDTQVFFQLEGNWEIVNGMKKKPSDADEAEKWTRQNERAYSMIYFLLGADYRSIIADVSTGVEAWKLLKDSSALRLALRNQLYSIRHDPKQPISVYIEAIRTVARQLKAIGHEVKPEDLADIILLRLHPSFSSICSTLSNVTPFPKLDDLISAIKAYELQETLSSRVEQTIKKEEEEEVMKEKEDHAMLTREGRKGVKGKFDWGNSKDKEGVCHCCGLSGHIARRCVADMPDDVKAKILTSRPDAGIADDDEVIILGVEDDSDNVAYPAIVDPNNDESNNSDDCTNFDYHPRPTESVSDSSSAFTYQSEGVHGAGKKKKARRGHRGRHGAGKS</sequence>
<dbReference type="GO" id="GO:0008270">
    <property type="term" value="F:zinc ion binding"/>
    <property type="evidence" value="ECO:0007669"/>
    <property type="project" value="UniProtKB-KW"/>
</dbReference>
<keyword evidence="2" id="KW-0175">Coiled coil</keyword>
<gene>
    <name evidence="5" type="ORF">MSAN_02205700</name>
</gene>
<protein>
    <recommendedName>
        <fullName evidence="4">CCHC-type domain-containing protein</fullName>
    </recommendedName>
</protein>
<dbReference type="OrthoDB" id="3066634at2759"/>
<feature type="compositionally biased region" description="Basic residues" evidence="3">
    <location>
        <begin position="338"/>
        <end position="357"/>
    </location>
</feature>
<accession>A0A8H7CIL8</accession>
<keyword evidence="1" id="KW-0863">Zinc-finger</keyword>
<evidence type="ECO:0000313" key="6">
    <source>
        <dbReference type="Proteomes" id="UP000623467"/>
    </source>
</evidence>
<comment type="caution">
    <text evidence="5">The sequence shown here is derived from an EMBL/GenBank/DDBJ whole genome shotgun (WGS) entry which is preliminary data.</text>
</comment>
<evidence type="ECO:0000256" key="2">
    <source>
        <dbReference type="SAM" id="Coils"/>
    </source>
</evidence>
<feature type="region of interest" description="Disordered" evidence="3">
    <location>
        <begin position="293"/>
        <end position="357"/>
    </location>
</feature>
<evidence type="ECO:0000256" key="1">
    <source>
        <dbReference type="PROSITE-ProRule" id="PRU00047"/>
    </source>
</evidence>
<dbReference type="GO" id="GO:0003676">
    <property type="term" value="F:nucleic acid binding"/>
    <property type="evidence" value="ECO:0007669"/>
    <property type="project" value="InterPro"/>
</dbReference>
<dbReference type="PROSITE" id="PS50158">
    <property type="entry name" value="ZF_CCHC"/>
    <property type="match status" value="1"/>
</dbReference>
<organism evidence="5 6">
    <name type="scientific">Mycena sanguinolenta</name>
    <dbReference type="NCBI Taxonomy" id="230812"/>
    <lineage>
        <taxon>Eukaryota</taxon>
        <taxon>Fungi</taxon>
        <taxon>Dikarya</taxon>
        <taxon>Basidiomycota</taxon>
        <taxon>Agaricomycotina</taxon>
        <taxon>Agaricomycetes</taxon>
        <taxon>Agaricomycetidae</taxon>
        <taxon>Agaricales</taxon>
        <taxon>Marasmiineae</taxon>
        <taxon>Mycenaceae</taxon>
        <taxon>Mycena</taxon>
    </lineage>
</organism>
<evidence type="ECO:0000259" key="4">
    <source>
        <dbReference type="PROSITE" id="PS50158"/>
    </source>
</evidence>
<proteinExistence type="predicted"/>
<dbReference type="EMBL" id="JACAZH010000032">
    <property type="protein sequence ID" value="KAF7338830.1"/>
    <property type="molecule type" value="Genomic_DNA"/>
</dbReference>
<keyword evidence="6" id="KW-1185">Reference proteome</keyword>
<feature type="compositionally biased region" description="Low complexity" evidence="3">
    <location>
        <begin position="296"/>
        <end position="307"/>
    </location>
</feature>
<evidence type="ECO:0000256" key="3">
    <source>
        <dbReference type="SAM" id="MobiDB-lite"/>
    </source>
</evidence>
<dbReference type="PANTHER" id="PTHR47481:SF7">
    <property type="entry name" value="CCHC-TYPE DOMAIN-CONTAINING PROTEIN"/>
    <property type="match status" value="1"/>
</dbReference>
<evidence type="ECO:0000313" key="5">
    <source>
        <dbReference type="EMBL" id="KAF7338830.1"/>
    </source>
</evidence>
<dbReference type="AlphaFoldDB" id="A0A8H7CIL8"/>
<keyword evidence="1" id="KW-0862">Zinc</keyword>
<dbReference type="Proteomes" id="UP000623467">
    <property type="component" value="Unassembled WGS sequence"/>
</dbReference>
<name>A0A8H7CIL8_9AGAR</name>
<dbReference type="InterPro" id="IPR001878">
    <property type="entry name" value="Znf_CCHC"/>
</dbReference>
<keyword evidence="1" id="KW-0479">Metal-binding</keyword>
<reference evidence="5" key="1">
    <citation type="submission" date="2020-05" db="EMBL/GenBank/DDBJ databases">
        <title>Mycena genomes resolve the evolution of fungal bioluminescence.</title>
        <authorList>
            <person name="Tsai I.J."/>
        </authorList>
    </citation>
    <scope>NUCLEOTIDE SEQUENCE</scope>
    <source>
        <strain evidence="5">160909Yilan</strain>
    </source>
</reference>
<feature type="coiled-coil region" evidence="2">
    <location>
        <begin position="181"/>
        <end position="216"/>
    </location>
</feature>
<dbReference type="PANTHER" id="PTHR47481">
    <property type="match status" value="1"/>
</dbReference>
<feature type="domain" description="CCHC-type" evidence="4">
    <location>
        <begin position="237"/>
        <end position="250"/>
    </location>
</feature>
<dbReference type="Pfam" id="PF14223">
    <property type="entry name" value="Retrotran_gag_2"/>
    <property type="match status" value="1"/>
</dbReference>